<evidence type="ECO:0000313" key="2">
    <source>
        <dbReference type="EMBL" id="KAK3887036.1"/>
    </source>
</evidence>
<dbReference type="Proteomes" id="UP001286313">
    <property type="component" value="Unassembled WGS sequence"/>
</dbReference>
<evidence type="ECO:0000256" key="1">
    <source>
        <dbReference type="SAM" id="MobiDB-lite"/>
    </source>
</evidence>
<proteinExistence type="predicted"/>
<evidence type="ECO:0000313" key="3">
    <source>
        <dbReference type="Proteomes" id="UP001286313"/>
    </source>
</evidence>
<comment type="caution">
    <text evidence="2">The sequence shown here is derived from an EMBL/GenBank/DDBJ whole genome shotgun (WGS) entry which is preliminary data.</text>
</comment>
<organism evidence="2 3">
    <name type="scientific">Petrolisthes cinctipes</name>
    <name type="common">Flat porcelain crab</name>
    <dbReference type="NCBI Taxonomy" id="88211"/>
    <lineage>
        <taxon>Eukaryota</taxon>
        <taxon>Metazoa</taxon>
        <taxon>Ecdysozoa</taxon>
        <taxon>Arthropoda</taxon>
        <taxon>Crustacea</taxon>
        <taxon>Multicrustacea</taxon>
        <taxon>Malacostraca</taxon>
        <taxon>Eumalacostraca</taxon>
        <taxon>Eucarida</taxon>
        <taxon>Decapoda</taxon>
        <taxon>Pleocyemata</taxon>
        <taxon>Anomura</taxon>
        <taxon>Galatheoidea</taxon>
        <taxon>Porcellanidae</taxon>
        <taxon>Petrolisthes</taxon>
    </lineage>
</organism>
<reference evidence="2" key="1">
    <citation type="submission" date="2023-10" db="EMBL/GenBank/DDBJ databases">
        <title>Genome assemblies of two species of porcelain crab, Petrolisthes cinctipes and Petrolisthes manimaculis (Anomura: Porcellanidae).</title>
        <authorList>
            <person name="Angst P."/>
        </authorList>
    </citation>
    <scope>NUCLEOTIDE SEQUENCE</scope>
    <source>
        <strain evidence="2">PB745_01</strain>
        <tissue evidence="2">Gill</tissue>
    </source>
</reference>
<dbReference type="EMBL" id="JAWQEG010000653">
    <property type="protein sequence ID" value="KAK3887036.1"/>
    <property type="molecule type" value="Genomic_DNA"/>
</dbReference>
<name>A0AAE1G815_PETCI</name>
<keyword evidence="3" id="KW-1185">Reference proteome</keyword>
<accession>A0AAE1G815</accession>
<feature type="region of interest" description="Disordered" evidence="1">
    <location>
        <begin position="34"/>
        <end position="54"/>
    </location>
</feature>
<dbReference type="AlphaFoldDB" id="A0AAE1G815"/>
<sequence length="81" mass="9005">MDELTSIPLTAFYGRQLDRRYTRVPELEQDIDLGIADSDHKTEDEDDADLATPPDVLSAANDVGTLQFPETSTERTTFDAS</sequence>
<protein>
    <submittedName>
        <fullName evidence="2">Uncharacterized protein</fullName>
    </submittedName>
</protein>
<gene>
    <name evidence="2" type="ORF">Pcinc_008801</name>
</gene>